<feature type="signal peptide" evidence="1">
    <location>
        <begin position="1"/>
        <end position="35"/>
    </location>
</feature>
<accession>A0A1Q8CPQ3</accession>
<feature type="chain" id="PRO_5013248882" evidence="1">
    <location>
        <begin position="36"/>
        <end position="74"/>
    </location>
</feature>
<gene>
    <name evidence="2" type="ORF">BU204_17300</name>
</gene>
<sequence length="74" mass="7512">MNEDRNTFIKRFAATTAVAGALAVAPMLTAGTASAESTTTAGSSVLANVTPGSSDYVAMTNWGCCQQSNNDSCC</sequence>
<dbReference type="PROSITE" id="PS51318">
    <property type="entry name" value="TAT"/>
    <property type="match status" value="1"/>
</dbReference>
<proteinExistence type="predicted"/>
<reference evidence="2 3" key="1">
    <citation type="submission" date="2016-12" db="EMBL/GenBank/DDBJ databases">
        <title>The draft genome sequence of Actinophytocola sp. 11-183.</title>
        <authorList>
            <person name="Wang W."/>
            <person name="Yuan L."/>
        </authorList>
    </citation>
    <scope>NUCLEOTIDE SEQUENCE [LARGE SCALE GENOMIC DNA]</scope>
    <source>
        <strain evidence="2 3">11-183</strain>
    </source>
</reference>
<keyword evidence="1" id="KW-0732">Signal</keyword>
<evidence type="ECO:0000313" key="2">
    <source>
        <dbReference type="EMBL" id="OLF16340.1"/>
    </source>
</evidence>
<dbReference type="STRING" id="1912961.BU204_17300"/>
<name>A0A1Q8CPQ3_9PSEU</name>
<dbReference type="InterPro" id="IPR006311">
    <property type="entry name" value="TAT_signal"/>
</dbReference>
<evidence type="ECO:0000313" key="3">
    <source>
        <dbReference type="Proteomes" id="UP000185596"/>
    </source>
</evidence>
<dbReference type="EMBL" id="MSIE01000030">
    <property type="protein sequence ID" value="OLF16340.1"/>
    <property type="molecule type" value="Genomic_DNA"/>
</dbReference>
<keyword evidence="3" id="KW-1185">Reference proteome</keyword>
<comment type="caution">
    <text evidence="2">The sequence shown here is derived from an EMBL/GenBank/DDBJ whole genome shotgun (WGS) entry which is preliminary data.</text>
</comment>
<protein>
    <submittedName>
        <fullName evidence="2">Uncharacterized protein</fullName>
    </submittedName>
</protein>
<dbReference type="AlphaFoldDB" id="A0A1Q8CPQ3"/>
<evidence type="ECO:0000256" key="1">
    <source>
        <dbReference type="SAM" id="SignalP"/>
    </source>
</evidence>
<dbReference type="RefSeq" id="WP_075126722.1">
    <property type="nucleotide sequence ID" value="NZ_MSIE01000030.1"/>
</dbReference>
<organism evidence="2 3">
    <name type="scientific">Actinophytocola xanthii</name>
    <dbReference type="NCBI Taxonomy" id="1912961"/>
    <lineage>
        <taxon>Bacteria</taxon>
        <taxon>Bacillati</taxon>
        <taxon>Actinomycetota</taxon>
        <taxon>Actinomycetes</taxon>
        <taxon>Pseudonocardiales</taxon>
        <taxon>Pseudonocardiaceae</taxon>
    </lineage>
</organism>
<dbReference type="Proteomes" id="UP000185596">
    <property type="component" value="Unassembled WGS sequence"/>
</dbReference>